<feature type="transmembrane region" description="Helical" evidence="1">
    <location>
        <begin position="64"/>
        <end position="83"/>
    </location>
</feature>
<sequence>MFSPSIYTVSIFQLGLTSALSAYGLYLSYQNITRLQQYEEKSQKAAEWSNTAAQRLHKTRSTQTSGTVTLLLSFLTSTALVIIPSLATTKLLICAGVANAAAAYLSRVHMANFWNDKNQTKIPFVEKFNEAIRGSELVVLLLGTLSLAWAVAGGVWTGMANGGSGILGLGVWGLVVGGRVMSIAPQMGWTSSA</sequence>
<organism evidence="2 4">
    <name type="scientific">Alternaria alternata</name>
    <name type="common">Alternaria rot fungus</name>
    <name type="synonym">Torula alternata</name>
    <dbReference type="NCBI Taxonomy" id="5599"/>
    <lineage>
        <taxon>Eukaryota</taxon>
        <taxon>Fungi</taxon>
        <taxon>Dikarya</taxon>
        <taxon>Ascomycota</taxon>
        <taxon>Pezizomycotina</taxon>
        <taxon>Dothideomycetes</taxon>
        <taxon>Pleosporomycetidae</taxon>
        <taxon>Pleosporales</taxon>
        <taxon>Pleosporineae</taxon>
        <taxon>Pleosporaceae</taxon>
        <taxon>Alternaria</taxon>
        <taxon>Alternaria sect. Alternaria</taxon>
        <taxon>Alternaria alternata complex</taxon>
    </lineage>
</organism>
<reference evidence="3" key="3">
    <citation type="journal article" date="2019" name="J. ISSAAS">
        <title>Genomics, evolutionary history and diagnostics of the Alternaria alternata species group including apple and Asian pear pathotypes.</title>
        <authorList>
            <person name="Armitage A.D."/>
            <person name="Cockerton H.M."/>
            <person name="Sreenivasaprasad S."/>
            <person name="Woodhall J."/>
            <person name="Lane C."/>
            <person name="Harrison R.J."/>
            <person name="Clarkson J.P."/>
        </authorList>
    </citation>
    <scope>NUCLEOTIDE SEQUENCE</scope>
    <source>
        <strain evidence="3">FERA 1177</strain>
    </source>
</reference>
<dbReference type="EMBL" id="KV441473">
    <property type="protein sequence ID" value="OAG22946.1"/>
    <property type="molecule type" value="Genomic_DNA"/>
</dbReference>
<dbReference type="RefSeq" id="XP_018388367.1">
    <property type="nucleotide sequence ID" value="XM_018529626.1"/>
</dbReference>
<feature type="transmembrane region" description="Helical" evidence="1">
    <location>
        <begin position="165"/>
        <end position="184"/>
    </location>
</feature>
<feature type="transmembrane region" description="Helical" evidence="1">
    <location>
        <begin position="89"/>
        <end position="106"/>
    </location>
</feature>
<keyword evidence="4" id="KW-1185">Reference proteome</keyword>
<protein>
    <submittedName>
        <fullName evidence="2">Uncharacterized protein</fullName>
    </submittedName>
</protein>
<dbReference type="Proteomes" id="UP000077248">
    <property type="component" value="Unassembled WGS sequence"/>
</dbReference>
<feature type="transmembrane region" description="Helical" evidence="1">
    <location>
        <begin position="137"/>
        <end position="159"/>
    </location>
</feature>
<evidence type="ECO:0000313" key="2">
    <source>
        <dbReference type="EMBL" id="OAG22946.1"/>
    </source>
</evidence>
<dbReference type="KEGG" id="aalt:CC77DRAFT_1092351"/>
<accession>A0A177DTX5</accession>
<keyword evidence="1" id="KW-0472">Membrane</keyword>
<gene>
    <name evidence="3" type="ORF">AA0117_g7074</name>
    <name evidence="2" type="ORF">CC77DRAFT_1092351</name>
</gene>
<evidence type="ECO:0000313" key="4">
    <source>
        <dbReference type="Proteomes" id="UP000077248"/>
    </source>
</evidence>
<dbReference type="AlphaFoldDB" id="A0A177DTX5"/>
<keyword evidence="1" id="KW-0812">Transmembrane</keyword>
<dbReference type="OMA" id="REQTRIP"/>
<evidence type="ECO:0000313" key="3">
    <source>
        <dbReference type="EMBL" id="RYN74272.1"/>
    </source>
</evidence>
<dbReference type="VEuPathDB" id="FungiDB:CC77DRAFT_1092351"/>
<dbReference type="EMBL" id="PDXD01000018">
    <property type="protein sequence ID" value="RYN74272.1"/>
    <property type="molecule type" value="Genomic_DNA"/>
</dbReference>
<keyword evidence="1" id="KW-1133">Transmembrane helix</keyword>
<feature type="transmembrane region" description="Helical" evidence="1">
    <location>
        <begin position="6"/>
        <end position="27"/>
    </location>
</feature>
<evidence type="ECO:0000313" key="5">
    <source>
        <dbReference type="Proteomes" id="UP000291422"/>
    </source>
</evidence>
<name>A0A177DTX5_ALTAL</name>
<dbReference type="GeneID" id="29115220"/>
<reference evidence="5" key="2">
    <citation type="journal article" date="2019" name="bioRxiv">
        <title>Genomics, evolutionary history and diagnostics of the Alternaria alternata species group including apple and Asian pear pathotypes.</title>
        <authorList>
            <person name="Armitage A.D."/>
            <person name="Cockerton H.M."/>
            <person name="Sreenivasaprasad S."/>
            <person name="Woodhall J.W."/>
            <person name="Lane C.R."/>
            <person name="Harrison R.J."/>
            <person name="Clarkson J.P."/>
        </authorList>
    </citation>
    <scope>NUCLEOTIDE SEQUENCE [LARGE SCALE GENOMIC DNA]</scope>
    <source>
        <strain evidence="5">FERA 1177</strain>
    </source>
</reference>
<evidence type="ECO:0000256" key="1">
    <source>
        <dbReference type="SAM" id="Phobius"/>
    </source>
</evidence>
<proteinExistence type="predicted"/>
<reference evidence="2 4" key="1">
    <citation type="submission" date="2016-05" db="EMBL/GenBank/DDBJ databases">
        <title>Comparative analysis of secretome profiles of manganese(II)-oxidizing ascomycete fungi.</title>
        <authorList>
            <consortium name="DOE Joint Genome Institute"/>
            <person name="Zeiner C.A."/>
            <person name="Purvine S.O."/>
            <person name="Zink E.M."/>
            <person name="Wu S."/>
            <person name="Pasa-Tolic L."/>
            <person name="Chaput D.L."/>
            <person name="Haridas S."/>
            <person name="Grigoriev I.V."/>
            <person name="Santelli C.M."/>
            <person name="Hansel C.M."/>
        </authorList>
    </citation>
    <scope>NUCLEOTIDE SEQUENCE [LARGE SCALE GENOMIC DNA]</scope>
    <source>
        <strain evidence="2 4">SRC1lrK2f</strain>
    </source>
</reference>
<dbReference type="Proteomes" id="UP000291422">
    <property type="component" value="Unassembled WGS sequence"/>
</dbReference>